<name>A0A1D7VKU3_9ACTN</name>
<dbReference type="RefSeq" id="WP_069569314.1">
    <property type="nucleotide sequence ID" value="NZ_CP017157.1"/>
</dbReference>
<sequence length="145" mass="15049">MADGHSDPSAASGDPVPRLLCDVKALAALDPAPAGARWRLAEPGRQLDANVVHIRPGESIDAHTDPDLDVLLLVVAGDGLLGATGGPVPLAEGSLVWLPRGSTRSLTAGGDGLAYMTVHPRRPGMRIRSLGTPRDQGRDEEQGRG</sequence>
<evidence type="ECO:0000256" key="1">
    <source>
        <dbReference type="SAM" id="MobiDB-lite"/>
    </source>
</evidence>
<dbReference type="Proteomes" id="UP000094094">
    <property type="component" value="Chromosome"/>
</dbReference>
<keyword evidence="3" id="KW-1185">Reference proteome</keyword>
<dbReference type="AlphaFoldDB" id="A0A1D7VKU3"/>
<feature type="region of interest" description="Disordered" evidence="1">
    <location>
        <begin position="123"/>
        <end position="145"/>
    </location>
</feature>
<dbReference type="InterPro" id="IPR014710">
    <property type="entry name" value="RmlC-like_jellyroll"/>
</dbReference>
<protein>
    <recommendedName>
        <fullName evidence="4">AraC-type arabinose-binding/dimerisation domain-containing protein</fullName>
    </recommendedName>
</protein>
<dbReference type="Gene3D" id="2.60.120.10">
    <property type="entry name" value="Jelly Rolls"/>
    <property type="match status" value="1"/>
</dbReference>
<dbReference type="KEGG" id="slc:SL103_14675"/>
<dbReference type="EMBL" id="CP017157">
    <property type="protein sequence ID" value="AOP47337.1"/>
    <property type="molecule type" value="Genomic_DNA"/>
</dbReference>
<dbReference type="OrthoDB" id="8451629at2"/>
<evidence type="ECO:0000313" key="3">
    <source>
        <dbReference type="Proteomes" id="UP000094094"/>
    </source>
</evidence>
<gene>
    <name evidence="2" type="ORF">SL103_14675</name>
</gene>
<feature type="compositionally biased region" description="Basic and acidic residues" evidence="1">
    <location>
        <begin position="135"/>
        <end position="145"/>
    </location>
</feature>
<reference evidence="2 3" key="1">
    <citation type="submission" date="2016-09" db="EMBL/GenBank/DDBJ databases">
        <title>Complete genome sequencing of Streptomyces lydicus 103 and metabolic pathways analysis of antibiotic biosynthesis.</title>
        <authorList>
            <person name="Jia N."/>
            <person name="Ding M.-Z."/>
            <person name="Gao F."/>
            <person name="Yuan Y.-J."/>
        </authorList>
    </citation>
    <scope>NUCLEOTIDE SEQUENCE [LARGE SCALE GENOMIC DNA]</scope>
    <source>
        <strain evidence="2 3">103</strain>
    </source>
</reference>
<organism evidence="2 3">
    <name type="scientific">Streptomyces lydicus</name>
    <dbReference type="NCBI Taxonomy" id="47763"/>
    <lineage>
        <taxon>Bacteria</taxon>
        <taxon>Bacillati</taxon>
        <taxon>Actinomycetota</taxon>
        <taxon>Actinomycetes</taxon>
        <taxon>Kitasatosporales</taxon>
        <taxon>Streptomycetaceae</taxon>
        <taxon>Streptomyces</taxon>
    </lineage>
</organism>
<evidence type="ECO:0000313" key="2">
    <source>
        <dbReference type="EMBL" id="AOP47337.1"/>
    </source>
</evidence>
<accession>A0A1D7VKU3</accession>
<evidence type="ECO:0008006" key="4">
    <source>
        <dbReference type="Google" id="ProtNLM"/>
    </source>
</evidence>
<dbReference type="InterPro" id="IPR011051">
    <property type="entry name" value="RmlC_Cupin_sf"/>
</dbReference>
<proteinExistence type="predicted"/>
<dbReference type="SUPFAM" id="SSF51182">
    <property type="entry name" value="RmlC-like cupins"/>
    <property type="match status" value="1"/>
</dbReference>